<dbReference type="Proteomes" id="UP000265520">
    <property type="component" value="Unassembled WGS sequence"/>
</dbReference>
<keyword evidence="2" id="KW-1185">Reference proteome</keyword>
<proteinExistence type="predicted"/>
<evidence type="ECO:0000313" key="1">
    <source>
        <dbReference type="EMBL" id="MCI38093.1"/>
    </source>
</evidence>
<protein>
    <submittedName>
        <fullName evidence="1">Uncharacterized protein</fullName>
    </submittedName>
</protein>
<reference evidence="1 2" key="1">
    <citation type="journal article" date="2018" name="Front. Plant Sci.">
        <title>Red Clover (Trifolium pratense) and Zigzag Clover (T. medium) - A Picture of Genomic Similarities and Differences.</title>
        <authorList>
            <person name="Dluhosova J."/>
            <person name="Istvanek J."/>
            <person name="Nedelnik J."/>
            <person name="Repkova J."/>
        </authorList>
    </citation>
    <scope>NUCLEOTIDE SEQUENCE [LARGE SCALE GENOMIC DNA]</scope>
    <source>
        <strain evidence="2">cv. 10/8</strain>
        <tissue evidence="1">Leaf</tissue>
    </source>
</reference>
<dbReference type="AlphaFoldDB" id="A0A392RNA9"/>
<organism evidence="1 2">
    <name type="scientific">Trifolium medium</name>
    <dbReference type="NCBI Taxonomy" id="97028"/>
    <lineage>
        <taxon>Eukaryota</taxon>
        <taxon>Viridiplantae</taxon>
        <taxon>Streptophyta</taxon>
        <taxon>Embryophyta</taxon>
        <taxon>Tracheophyta</taxon>
        <taxon>Spermatophyta</taxon>
        <taxon>Magnoliopsida</taxon>
        <taxon>eudicotyledons</taxon>
        <taxon>Gunneridae</taxon>
        <taxon>Pentapetalae</taxon>
        <taxon>rosids</taxon>
        <taxon>fabids</taxon>
        <taxon>Fabales</taxon>
        <taxon>Fabaceae</taxon>
        <taxon>Papilionoideae</taxon>
        <taxon>50 kb inversion clade</taxon>
        <taxon>NPAAA clade</taxon>
        <taxon>Hologalegina</taxon>
        <taxon>IRL clade</taxon>
        <taxon>Trifolieae</taxon>
        <taxon>Trifolium</taxon>
    </lineage>
</organism>
<comment type="caution">
    <text evidence="1">The sequence shown here is derived from an EMBL/GenBank/DDBJ whole genome shotgun (WGS) entry which is preliminary data.</text>
</comment>
<accession>A0A392RNA9</accession>
<feature type="non-terminal residue" evidence="1">
    <location>
        <position position="72"/>
    </location>
</feature>
<evidence type="ECO:0000313" key="2">
    <source>
        <dbReference type="Proteomes" id="UP000265520"/>
    </source>
</evidence>
<dbReference type="EMBL" id="LXQA010251919">
    <property type="protein sequence ID" value="MCI38093.1"/>
    <property type="molecule type" value="Genomic_DNA"/>
</dbReference>
<name>A0A392RNA9_9FABA</name>
<sequence>MAGRSIVAQRCWTLMPLVSSTSARGRPLFGHEYQSLRRPTMLLWSFGRFPLFRLGDPILAGRSAVAFLARLM</sequence>